<evidence type="ECO:0000313" key="4">
    <source>
        <dbReference type="Proteomes" id="UP000751190"/>
    </source>
</evidence>
<dbReference type="OMA" id="NPRMARW"/>
<evidence type="ECO:0000256" key="1">
    <source>
        <dbReference type="SAM" id="MobiDB-lite"/>
    </source>
</evidence>
<dbReference type="Proteomes" id="UP000751190">
    <property type="component" value="Unassembled WGS sequence"/>
</dbReference>
<feature type="transmembrane region" description="Helical" evidence="2">
    <location>
        <begin position="287"/>
        <end position="307"/>
    </location>
</feature>
<dbReference type="OrthoDB" id="409725at2759"/>
<feature type="transmembrane region" description="Helical" evidence="2">
    <location>
        <begin position="387"/>
        <end position="406"/>
    </location>
</feature>
<feature type="transmembrane region" description="Helical" evidence="2">
    <location>
        <begin position="125"/>
        <end position="144"/>
    </location>
</feature>
<feature type="transmembrane region" description="Helical" evidence="2">
    <location>
        <begin position="218"/>
        <end position="237"/>
    </location>
</feature>
<keyword evidence="2" id="KW-1133">Transmembrane helix</keyword>
<evidence type="ECO:0000256" key="2">
    <source>
        <dbReference type="SAM" id="Phobius"/>
    </source>
</evidence>
<feature type="compositionally biased region" description="Polar residues" evidence="1">
    <location>
        <begin position="485"/>
        <end position="507"/>
    </location>
</feature>
<keyword evidence="4" id="KW-1185">Reference proteome</keyword>
<keyword evidence="2" id="KW-0812">Transmembrane</keyword>
<feature type="transmembrane region" description="Helical" evidence="2">
    <location>
        <begin position="328"/>
        <end position="351"/>
    </location>
</feature>
<proteinExistence type="predicted"/>
<feature type="transmembrane region" description="Helical" evidence="2">
    <location>
        <begin position="194"/>
        <end position="211"/>
    </location>
</feature>
<dbReference type="AlphaFoldDB" id="A0A8J5XRT8"/>
<protein>
    <recommendedName>
        <fullName evidence="5">SLC26A/SulP transporter domain-containing protein</fullName>
    </recommendedName>
</protein>
<dbReference type="PANTHER" id="PTHR43310">
    <property type="entry name" value="SULFATE TRANSPORTER YBAR-RELATED"/>
    <property type="match status" value="1"/>
</dbReference>
<feature type="transmembrane region" description="Helical" evidence="2">
    <location>
        <begin position="418"/>
        <end position="445"/>
    </location>
</feature>
<feature type="region of interest" description="Disordered" evidence="1">
    <location>
        <begin position="461"/>
        <end position="524"/>
    </location>
</feature>
<name>A0A8J5XRT8_DIALT</name>
<dbReference type="InterPro" id="IPR052706">
    <property type="entry name" value="Membrane-Transporter-like"/>
</dbReference>
<reference evidence="3" key="1">
    <citation type="submission" date="2021-05" db="EMBL/GenBank/DDBJ databases">
        <title>The genome of the haptophyte Pavlova lutheri (Diacronema luteri, Pavlovales) - a model for lipid biosynthesis in eukaryotic algae.</title>
        <authorList>
            <person name="Hulatt C.J."/>
            <person name="Posewitz M.C."/>
        </authorList>
    </citation>
    <scope>NUCLEOTIDE SEQUENCE</scope>
    <source>
        <strain evidence="3">NIVA-4/92</strain>
    </source>
</reference>
<feature type="transmembrane region" description="Helical" evidence="2">
    <location>
        <begin position="357"/>
        <end position="375"/>
    </location>
</feature>
<evidence type="ECO:0000313" key="3">
    <source>
        <dbReference type="EMBL" id="KAG8470548.1"/>
    </source>
</evidence>
<dbReference type="EMBL" id="JAGTXO010000001">
    <property type="protein sequence ID" value="KAG8470548.1"/>
    <property type="molecule type" value="Genomic_DNA"/>
</dbReference>
<feature type="transmembrane region" description="Helical" evidence="2">
    <location>
        <begin position="156"/>
        <end position="174"/>
    </location>
</feature>
<dbReference type="PANTHER" id="PTHR43310:SF2">
    <property type="entry name" value="SLC26A_SULP TRANSPORTER DOMAIN-CONTAINING PROTEIN"/>
    <property type="match status" value="1"/>
</dbReference>
<sequence length="524" mass="54883">MPSPCRSPAWRSAPARRGRFVESGDVLSGVCTGCNVFVDSVGIAALLFASPALDMHLDTAVKQHLVGFAVAQGVLAHLARPGRTTRPVIAPPGYEMVPGLLCLVSHVAATITAGAHTHAELLSTVLIAVALVSATSALLLACASSRPRALAQVPESVRVGILAHVGLHLFELAVRQATSKGVAELASEGTHLDFALLAPPLGAALALWLVLRSSTAPLIATLAVPGILFLVGAHVHLARLAAGLSLAEAQEQRWLLPSTEGAPLFSLWQAINPRMARWSLLCTPTCLYYVVSAALLPVLSSCLNLALLEQFERPRSVDLRAETRAHGLASFVAASIGGAPCFFSLSCTAVHNNLGAVTRASSWVAVATALALATLRGSAELIGLMPRAIISTTCAYIAFDFVWDGLVSKCAWRADFAWGWLTLALCARLGALGGGVCAIGAHALLVAVRDEVALAAVSTLRTPEVTPTRPPRRSASPKQARTPGRTASGSRPGSLSPAQRRQLQRTEPSAGRVRERLLRSGSVR</sequence>
<evidence type="ECO:0008006" key="5">
    <source>
        <dbReference type="Google" id="ProtNLM"/>
    </source>
</evidence>
<keyword evidence="2" id="KW-0472">Membrane</keyword>
<feature type="transmembrane region" description="Helical" evidence="2">
    <location>
        <begin position="26"/>
        <end position="49"/>
    </location>
</feature>
<organism evidence="3 4">
    <name type="scientific">Diacronema lutheri</name>
    <name type="common">Unicellular marine alga</name>
    <name type="synonym">Monochrysis lutheri</name>
    <dbReference type="NCBI Taxonomy" id="2081491"/>
    <lineage>
        <taxon>Eukaryota</taxon>
        <taxon>Haptista</taxon>
        <taxon>Haptophyta</taxon>
        <taxon>Pavlovophyceae</taxon>
        <taxon>Pavlovales</taxon>
        <taxon>Pavlovaceae</taxon>
        <taxon>Diacronema</taxon>
    </lineage>
</organism>
<accession>A0A8J5XRT8</accession>
<comment type="caution">
    <text evidence="3">The sequence shown here is derived from an EMBL/GenBank/DDBJ whole genome shotgun (WGS) entry which is preliminary data.</text>
</comment>
<gene>
    <name evidence="3" type="ORF">KFE25_008969</name>
</gene>